<evidence type="ECO:0000256" key="2">
    <source>
        <dbReference type="ARBA" id="ARBA00004167"/>
    </source>
</evidence>
<dbReference type="GO" id="GO:0005506">
    <property type="term" value="F:iron ion binding"/>
    <property type="evidence" value="ECO:0007669"/>
    <property type="project" value="InterPro"/>
</dbReference>
<accession>A0A9P6C6K1</accession>
<sequence length="532" mass="60119">MALASLSYFWAFITFLPTLGRSAILIPCSIVCLSVFLARITLFNKSLPPGPTLLTRLLERGTDEPLALKFARWGRQYGDVISLMGFVHFGKPTIVLGSLKAAQDLLEKRGNIYSSRPKNIVAEICYRESKGTLLQMGPKHRKFRSIMNATMSVDASKQFRPLQNVESKLLLQDLILEDNTDKYRHHIQRSIHSIAFFTAYGHRMNKLGPNHLQFFTELVRFFRRTALPGRHLVDHIPSFSHLPRSLQWFRKEPDMQGEIEERFFKNCLDQTVTAVSKGFAVICAAARGMERQSKFKLSELEITLLAASSYTAGVETTMGTFEAFIVAMILNPHIMNKAQKEIDAVVGPHRMPSFEDFDTLPYIRSIVRETLRWHPSLALGVPHAVTEDDVYDGMFIPAGSTVIANIYAITRNSELFPDPEVFRPERFLDNTDPIFKNYNITFGFGRRICPGQHVATDQLFSLISKVLWAFSINPISGGGDHSGYRVQHPSLGQPVPLPYKLVPRSNHVRSVIMEEALIADEEAKSWESFSVG</sequence>
<evidence type="ECO:0000256" key="1">
    <source>
        <dbReference type="ARBA" id="ARBA00001971"/>
    </source>
</evidence>
<dbReference type="GO" id="GO:0020037">
    <property type="term" value="F:heme binding"/>
    <property type="evidence" value="ECO:0007669"/>
    <property type="project" value="InterPro"/>
</dbReference>
<keyword evidence="9 15" id="KW-0560">Oxidoreductase</keyword>
<dbReference type="GO" id="GO:0016705">
    <property type="term" value="F:oxidoreductase activity, acting on paired donors, with incorporation or reduction of molecular oxygen"/>
    <property type="evidence" value="ECO:0007669"/>
    <property type="project" value="InterPro"/>
</dbReference>
<dbReference type="InterPro" id="IPR001128">
    <property type="entry name" value="Cyt_P450"/>
</dbReference>
<reference evidence="16" key="1">
    <citation type="submission" date="2020-11" db="EMBL/GenBank/DDBJ databases">
        <authorList>
            <consortium name="DOE Joint Genome Institute"/>
            <person name="Ahrendt S."/>
            <person name="Riley R."/>
            <person name="Andreopoulos W."/>
            <person name="Labutti K."/>
            <person name="Pangilinan J."/>
            <person name="Ruiz-Duenas F.J."/>
            <person name="Barrasa J.M."/>
            <person name="Sanchez-Garcia M."/>
            <person name="Camarero S."/>
            <person name="Miyauchi S."/>
            <person name="Serrano A."/>
            <person name="Linde D."/>
            <person name="Babiker R."/>
            <person name="Drula E."/>
            <person name="Ayuso-Fernandez I."/>
            <person name="Pacheco R."/>
            <person name="Padilla G."/>
            <person name="Ferreira P."/>
            <person name="Barriuso J."/>
            <person name="Kellner H."/>
            <person name="Castanera R."/>
            <person name="Alfaro M."/>
            <person name="Ramirez L."/>
            <person name="Pisabarro A.G."/>
            <person name="Kuo A."/>
            <person name="Tritt A."/>
            <person name="Lipzen A."/>
            <person name="He G."/>
            <person name="Yan M."/>
            <person name="Ng V."/>
            <person name="Cullen D."/>
            <person name="Martin F."/>
            <person name="Rosso M.-N."/>
            <person name="Henrissat B."/>
            <person name="Hibbett D."/>
            <person name="Martinez A.T."/>
            <person name="Grigoriev I.V."/>
        </authorList>
    </citation>
    <scope>NUCLEOTIDE SEQUENCE</scope>
    <source>
        <strain evidence="16">MF-IS2</strain>
    </source>
</reference>
<keyword evidence="11 15" id="KW-0503">Monooxygenase</keyword>
<feature type="binding site" description="axial binding residue" evidence="14">
    <location>
        <position position="449"/>
    </location>
    <ligand>
        <name>heme</name>
        <dbReference type="ChEBI" id="CHEBI:30413"/>
    </ligand>
    <ligandPart>
        <name>Fe</name>
        <dbReference type="ChEBI" id="CHEBI:18248"/>
    </ligandPart>
</feature>
<keyword evidence="17" id="KW-1185">Reference proteome</keyword>
<keyword evidence="8" id="KW-1133">Transmembrane helix</keyword>
<evidence type="ECO:0000256" key="5">
    <source>
        <dbReference type="ARBA" id="ARBA00022617"/>
    </source>
</evidence>
<evidence type="ECO:0000256" key="9">
    <source>
        <dbReference type="ARBA" id="ARBA00023002"/>
    </source>
</evidence>
<dbReference type="AlphaFoldDB" id="A0A9P6C6K1"/>
<keyword evidence="6" id="KW-0812">Transmembrane</keyword>
<evidence type="ECO:0000313" key="16">
    <source>
        <dbReference type="EMBL" id="KAF9450263.1"/>
    </source>
</evidence>
<keyword evidence="7 14" id="KW-0479">Metal-binding</keyword>
<dbReference type="PANTHER" id="PTHR46300">
    <property type="entry name" value="P450, PUTATIVE (EUROFUNG)-RELATED-RELATED"/>
    <property type="match status" value="1"/>
</dbReference>
<comment type="similarity">
    <text evidence="4 15">Belongs to the cytochrome P450 family.</text>
</comment>
<organism evidence="16 17">
    <name type="scientific">Macrolepiota fuliginosa MF-IS2</name>
    <dbReference type="NCBI Taxonomy" id="1400762"/>
    <lineage>
        <taxon>Eukaryota</taxon>
        <taxon>Fungi</taxon>
        <taxon>Dikarya</taxon>
        <taxon>Basidiomycota</taxon>
        <taxon>Agaricomycotina</taxon>
        <taxon>Agaricomycetes</taxon>
        <taxon>Agaricomycetidae</taxon>
        <taxon>Agaricales</taxon>
        <taxon>Agaricineae</taxon>
        <taxon>Agaricaceae</taxon>
        <taxon>Macrolepiota</taxon>
    </lineage>
</organism>
<keyword evidence="12" id="KW-0472">Membrane</keyword>
<comment type="subcellular location">
    <subcellularLocation>
        <location evidence="2">Membrane</location>
        <topology evidence="2">Single-pass membrane protein</topology>
    </subcellularLocation>
</comment>
<proteinExistence type="inferred from homology"/>
<dbReference type="CDD" id="cd11065">
    <property type="entry name" value="CYP64-like"/>
    <property type="match status" value="1"/>
</dbReference>
<dbReference type="GO" id="GO:0016020">
    <property type="term" value="C:membrane"/>
    <property type="evidence" value="ECO:0007669"/>
    <property type="project" value="UniProtKB-SubCell"/>
</dbReference>
<dbReference type="OrthoDB" id="1055148at2759"/>
<dbReference type="InterPro" id="IPR017972">
    <property type="entry name" value="Cyt_P450_CS"/>
</dbReference>
<dbReference type="PRINTS" id="PR00463">
    <property type="entry name" value="EP450I"/>
</dbReference>
<dbReference type="InterPro" id="IPR050364">
    <property type="entry name" value="Cytochrome_P450_fung"/>
</dbReference>
<dbReference type="GO" id="GO:0004497">
    <property type="term" value="F:monooxygenase activity"/>
    <property type="evidence" value="ECO:0007669"/>
    <property type="project" value="UniProtKB-KW"/>
</dbReference>
<dbReference type="Gene3D" id="1.10.630.10">
    <property type="entry name" value="Cytochrome P450"/>
    <property type="match status" value="1"/>
</dbReference>
<keyword evidence="10 14" id="KW-0408">Iron</keyword>
<dbReference type="EMBL" id="MU151109">
    <property type="protein sequence ID" value="KAF9450263.1"/>
    <property type="molecule type" value="Genomic_DNA"/>
</dbReference>
<dbReference type="Proteomes" id="UP000807342">
    <property type="component" value="Unassembled WGS sequence"/>
</dbReference>
<dbReference type="InterPro" id="IPR002401">
    <property type="entry name" value="Cyt_P450_E_grp-I"/>
</dbReference>
<keyword evidence="13" id="KW-0325">Glycoprotein</keyword>
<dbReference type="SUPFAM" id="SSF48264">
    <property type="entry name" value="Cytochrome P450"/>
    <property type="match status" value="1"/>
</dbReference>
<evidence type="ECO:0000256" key="7">
    <source>
        <dbReference type="ARBA" id="ARBA00022723"/>
    </source>
</evidence>
<evidence type="ECO:0000256" key="15">
    <source>
        <dbReference type="RuleBase" id="RU000461"/>
    </source>
</evidence>
<evidence type="ECO:0000256" key="8">
    <source>
        <dbReference type="ARBA" id="ARBA00022989"/>
    </source>
</evidence>
<evidence type="ECO:0000256" key="10">
    <source>
        <dbReference type="ARBA" id="ARBA00023004"/>
    </source>
</evidence>
<evidence type="ECO:0000256" key="14">
    <source>
        <dbReference type="PIRSR" id="PIRSR602401-1"/>
    </source>
</evidence>
<name>A0A9P6C6K1_9AGAR</name>
<comment type="pathway">
    <text evidence="3">Secondary metabolite biosynthesis.</text>
</comment>
<protein>
    <submittedName>
        <fullName evidence="16">Cytochrome P450</fullName>
    </submittedName>
</protein>
<evidence type="ECO:0000256" key="12">
    <source>
        <dbReference type="ARBA" id="ARBA00023136"/>
    </source>
</evidence>
<dbReference type="PRINTS" id="PR00385">
    <property type="entry name" value="P450"/>
</dbReference>
<dbReference type="InterPro" id="IPR036396">
    <property type="entry name" value="Cyt_P450_sf"/>
</dbReference>
<dbReference type="Pfam" id="PF00067">
    <property type="entry name" value="p450"/>
    <property type="match status" value="1"/>
</dbReference>
<keyword evidence="5 14" id="KW-0349">Heme</keyword>
<gene>
    <name evidence="16" type="ORF">P691DRAFT_482929</name>
</gene>
<comment type="cofactor">
    <cofactor evidence="1 14">
        <name>heme</name>
        <dbReference type="ChEBI" id="CHEBI:30413"/>
    </cofactor>
</comment>
<dbReference type="PROSITE" id="PS00086">
    <property type="entry name" value="CYTOCHROME_P450"/>
    <property type="match status" value="1"/>
</dbReference>
<comment type="caution">
    <text evidence="16">The sequence shown here is derived from an EMBL/GenBank/DDBJ whole genome shotgun (WGS) entry which is preliminary data.</text>
</comment>
<dbReference type="PANTHER" id="PTHR46300:SF2">
    <property type="entry name" value="CYTOCHROME P450 MONOOXYGENASE ALNH-RELATED"/>
    <property type="match status" value="1"/>
</dbReference>
<evidence type="ECO:0000256" key="3">
    <source>
        <dbReference type="ARBA" id="ARBA00005179"/>
    </source>
</evidence>
<evidence type="ECO:0000313" key="17">
    <source>
        <dbReference type="Proteomes" id="UP000807342"/>
    </source>
</evidence>
<evidence type="ECO:0000256" key="13">
    <source>
        <dbReference type="ARBA" id="ARBA00023180"/>
    </source>
</evidence>
<evidence type="ECO:0000256" key="6">
    <source>
        <dbReference type="ARBA" id="ARBA00022692"/>
    </source>
</evidence>
<evidence type="ECO:0000256" key="11">
    <source>
        <dbReference type="ARBA" id="ARBA00023033"/>
    </source>
</evidence>
<evidence type="ECO:0000256" key="4">
    <source>
        <dbReference type="ARBA" id="ARBA00010617"/>
    </source>
</evidence>